<evidence type="ECO:0000313" key="3">
    <source>
        <dbReference type="Proteomes" id="UP000811246"/>
    </source>
</evidence>
<dbReference type="Proteomes" id="UP000811246">
    <property type="component" value="Chromosome 13"/>
</dbReference>
<protein>
    <submittedName>
        <fullName evidence="2">Uncharacterized protein</fullName>
    </submittedName>
</protein>
<gene>
    <name evidence="2" type="ORF">I3842_13G064900</name>
</gene>
<dbReference type="PANTHER" id="PTHR33257">
    <property type="entry name" value="OS05G0165500 PROTEIN"/>
    <property type="match status" value="1"/>
</dbReference>
<accession>A0A922D607</accession>
<comment type="caution">
    <text evidence="2">The sequence shown here is derived from an EMBL/GenBank/DDBJ whole genome shotgun (WGS) entry which is preliminary data.</text>
</comment>
<organism evidence="2 3">
    <name type="scientific">Carya illinoinensis</name>
    <name type="common">Pecan</name>
    <dbReference type="NCBI Taxonomy" id="32201"/>
    <lineage>
        <taxon>Eukaryota</taxon>
        <taxon>Viridiplantae</taxon>
        <taxon>Streptophyta</taxon>
        <taxon>Embryophyta</taxon>
        <taxon>Tracheophyta</taxon>
        <taxon>Spermatophyta</taxon>
        <taxon>Magnoliopsida</taxon>
        <taxon>eudicotyledons</taxon>
        <taxon>Gunneridae</taxon>
        <taxon>Pentapetalae</taxon>
        <taxon>rosids</taxon>
        <taxon>fabids</taxon>
        <taxon>Fagales</taxon>
        <taxon>Juglandaceae</taxon>
        <taxon>Carya</taxon>
    </lineage>
</organism>
<dbReference type="AlphaFoldDB" id="A0A922D607"/>
<name>A0A922D607_CARIL</name>
<evidence type="ECO:0000256" key="1">
    <source>
        <dbReference type="SAM" id="MobiDB-lite"/>
    </source>
</evidence>
<feature type="region of interest" description="Disordered" evidence="1">
    <location>
        <begin position="1"/>
        <end position="21"/>
    </location>
</feature>
<feature type="compositionally biased region" description="Low complexity" evidence="1">
    <location>
        <begin position="115"/>
        <end position="145"/>
    </location>
</feature>
<proteinExistence type="predicted"/>
<feature type="compositionally biased region" description="Polar residues" evidence="1">
    <location>
        <begin position="1"/>
        <end position="15"/>
    </location>
</feature>
<evidence type="ECO:0000313" key="2">
    <source>
        <dbReference type="EMBL" id="KAG6680892.1"/>
    </source>
</evidence>
<reference evidence="2" key="1">
    <citation type="submission" date="2021-01" db="EMBL/GenBank/DDBJ databases">
        <authorList>
            <person name="Lovell J.T."/>
            <person name="Bentley N."/>
            <person name="Bhattarai G."/>
            <person name="Jenkins J.W."/>
            <person name="Sreedasyam A."/>
            <person name="Alarcon Y."/>
            <person name="Bock C."/>
            <person name="Boston L."/>
            <person name="Carlson J."/>
            <person name="Cervantes K."/>
            <person name="Clermont K."/>
            <person name="Krom N."/>
            <person name="Kubenka K."/>
            <person name="Mamidi S."/>
            <person name="Mattison C."/>
            <person name="Monteros M."/>
            <person name="Pisani C."/>
            <person name="Plott C."/>
            <person name="Rajasekar S."/>
            <person name="Rhein H.S."/>
            <person name="Rohla C."/>
            <person name="Song M."/>
            <person name="Hilaire R.S."/>
            <person name="Shu S."/>
            <person name="Wells L."/>
            <person name="Wang X."/>
            <person name="Webber J."/>
            <person name="Heerema R.J."/>
            <person name="Klein P."/>
            <person name="Conner P."/>
            <person name="Grauke L."/>
            <person name="Grimwood J."/>
            <person name="Schmutz J."/>
            <person name="Randall J.J."/>
        </authorList>
    </citation>
    <scope>NUCLEOTIDE SEQUENCE</scope>
    <source>
        <tissue evidence="2">Leaf</tissue>
    </source>
</reference>
<dbReference type="PANTHER" id="PTHR33257:SF46">
    <property type="entry name" value="OVATE FAMILY PROTEIN"/>
    <property type="match status" value="1"/>
</dbReference>
<dbReference type="EMBL" id="CM031837">
    <property type="protein sequence ID" value="KAG6680892.1"/>
    <property type="molecule type" value="Genomic_DNA"/>
</dbReference>
<feature type="region of interest" description="Disordered" evidence="1">
    <location>
        <begin position="48"/>
        <end position="165"/>
    </location>
</feature>
<sequence length="213" mass="23850">MPTTSSDFPPKSLQTKQKDCRFFSKNHSREFSRQKSFEDYQGGASASVPFAWESQPGTPKLQFRQAGTATDLPSDLTPPPSSYSSTATKRPIKKNSRPSNLLRRIFPSRKSRDLPFSPASSSSSSSSSFTSSSLSQSFYSVPSSPALNSHRRGDRMSSSSRLSFDLRMDEKNQHEYDDDRVPISTLCFNRGSVNDRSRGCYSSIIKVLLKEYE</sequence>